<feature type="compositionally biased region" description="Basic residues" evidence="1">
    <location>
        <begin position="222"/>
        <end position="235"/>
    </location>
</feature>
<reference evidence="2" key="1">
    <citation type="submission" date="2021-02" db="EMBL/GenBank/DDBJ databases">
        <authorList>
            <person name="Dougan E. K."/>
            <person name="Rhodes N."/>
            <person name="Thang M."/>
            <person name="Chan C."/>
        </authorList>
    </citation>
    <scope>NUCLEOTIDE SEQUENCE</scope>
</reference>
<evidence type="ECO:0000256" key="1">
    <source>
        <dbReference type="SAM" id="MobiDB-lite"/>
    </source>
</evidence>
<dbReference type="AlphaFoldDB" id="A0A812JV09"/>
<feature type="compositionally biased region" description="Low complexity" evidence="1">
    <location>
        <begin position="174"/>
        <end position="187"/>
    </location>
</feature>
<dbReference type="Proteomes" id="UP000601435">
    <property type="component" value="Unassembled WGS sequence"/>
</dbReference>
<evidence type="ECO:0000313" key="2">
    <source>
        <dbReference type="EMBL" id="CAE7217546.1"/>
    </source>
</evidence>
<name>A0A812JV09_9DINO</name>
<keyword evidence="3" id="KW-1185">Reference proteome</keyword>
<organism evidence="2 3">
    <name type="scientific">Symbiodinium necroappetens</name>
    <dbReference type="NCBI Taxonomy" id="1628268"/>
    <lineage>
        <taxon>Eukaryota</taxon>
        <taxon>Sar</taxon>
        <taxon>Alveolata</taxon>
        <taxon>Dinophyceae</taxon>
        <taxon>Suessiales</taxon>
        <taxon>Symbiodiniaceae</taxon>
        <taxon>Symbiodinium</taxon>
    </lineage>
</organism>
<comment type="caution">
    <text evidence="2">The sequence shown here is derived from an EMBL/GenBank/DDBJ whole genome shotgun (WGS) entry which is preliminary data.</text>
</comment>
<sequence>MWSEEKGFDTREQVRQASIAGAEVARQLPGDLQERADSAKHAAEKVALDTGFTQATADQEGDRAKRLVLEQGEVGGNAAEVGAELGPSASLAKSTEELGESLEGAALGLTKTGATGQALDDNAGGVAGSVAVTGVGTGQEGGIAEGTVGTALGSADSLDGEGDLGTREREAGTGEELGAAASESSSGSHWSNNLLVNIMVALAGLLMVAACGVCLRSMMKGSRHSHSKKATKRKVTLQAEEEGDEESRPLMASEALDKVPVDPPQIEISAQPGAAGMVAGAWNPAAYGGYVHFGGTLAPGVGGAPFATAPTLVTRPGSASLPPAVPVSTTPLPAVPISTSSGLPGAQEVKTMSLSAGAGAPVLTNAPLELVAEQRLGSGQIPVYASLHAVGNEVKQISYTEWHNSWQPGLPRDVVFTIPDGAVEGAALVVEVEPGVVVPTTVPAGAYPGALACLQR</sequence>
<protein>
    <submittedName>
        <fullName evidence="2">SRPK1 protein</fullName>
    </submittedName>
</protein>
<dbReference type="EMBL" id="CAJNJA010006920">
    <property type="protein sequence ID" value="CAE7217546.1"/>
    <property type="molecule type" value="Genomic_DNA"/>
</dbReference>
<gene>
    <name evidence="2" type="primary">SRPK1</name>
    <name evidence="2" type="ORF">SNEC2469_LOCUS2597</name>
</gene>
<feature type="region of interest" description="Disordered" evidence="1">
    <location>
        <begin position="222"/>
        <end position="249"/>
    </location>
</feature>
<evidence type="ECO:0000313" key="3">
    <source>
        <dbReference type="Proteomes" id="UP000601435"/>
    </source>
</evidence>
<proteinExistence type="predicted"/>
<accession>A0A812JV09</accession>
<feature type="region of interest" description="Disordered" evidence="1">
    <location>
        <begin position="144"/>
        <end position="187"/>
    </location>
</feature>